<accession>A0A444Z377</accession>
<dbReference type="AlphaFoldDB" id="A0A444Z377"/>
<evidence type="ECO:0008006" key="4">
    <source>
        <dbReference type="Google" id="ProtNLM"/>
    </source>
</evidence>
<feature type="region of interest" description="Disordered" evidence="1">
    <location>
        <begin position="134"/>
        <end position="154"/>
    </location>
</feature>
<dbReference type="EMBL" id="SDMP01000015">
    <property type="protein sequence ID" value="RYR08643.1"/>
    <property type="molecule type" value="Genomic_DNA"/>
</dbReference>
<keyword evidence="3" id="KW-1185">Reference proteome</keyword>
<dbReference type="Gene3D" id="3.30.200.20">
    <property type="entry name" value="Phosphorylase Kinase, domain 1"/>
    <property type="match status" value="1"/>
</dbReference>
<sequence>MEQYKVLEKIGKGAFGSALLVKDQHEKKNLAGFVVAYRINLYRDTIQAVTSFAKQNKLSILMQEQMIAHLHMKYRTDIEGLQQQEIIELLLASLITFGRLLQVFIWLKRPYSSYFRKWRDPQAHLSVLLDPSVVESPTEPKWSPDDVSDSENYR</sequence>
<gene>
    <name evidence="2" type="ORF">Ahy_B05g076442</name>
</gene>
<dbReference type="Proteomes" id="UP000289738">
    <property type="component" value="Chromosome B05"/>
</dbReference>
<comment type="caution">
    <text evidence="2">The sequence shown here is derived from an EMBL/GenBank/DDBJ whole genome shotgun (WGS) entry which is preliminary data.</text>
</comment>
<evidence type="ECO:0000313" key="2">
    <source>
        <dbReference type="EMBL" id="RYR08643.1"/>
    </source>
</evidence>
<evidence type="ECO:0000256" key="1">
    <source>
        <dbReference type="SAM" id="MobiDB-lite"/>
    </source>
</evidence>
<name>A0A444Z377_ARAHY</name>
<reference evidence="2 3" key="1">
    <citation type="submission" date="2019-01" db="EMBL/GenBank/DDBJ databases">
        <title>Sequencing of cultivated peanut Arachis hypogaea provides insights into genome evolution and oil improvement.</title>
        <authorList>
            <person name="Chen X."/>
        </authorList>
    </citation>
    <scope>NUCLEOTIDE SEQUENCE [LARGE SCALE GENOMIC DNA]</scope>
    <source>
        <strain evidence="3">cv. Fuhuasheng</strain>
        <tissue evidence="2">Leaves</tissue>
    </source>
</reference>
<organism evidence="2 3">
    <name type="scientific">Arachis hypogaea</name>
    <name type="common">Peanut</name>
    <dbReference type="NCBI Taxonomy" id="3818"/>
    <lineage>
        <taxon>Eukaryota</taxon>
        <taxon>Viridiplantae</taxon>
        <taxon>Streptophyta</taxon>
        <taxon>Embryophyta</taxon>
        <taxon>Tracheophyta</taxon>
        <taxon>Spermatophyta</taxon>
        <taxon>Magnoliopsida</taxon>
        <taxon>eudicotyledons</taxon>
        <taxon>Gunneridae</taxon>
        <taxon>Pentapetalae</taxon>
        <taxon>rosids</taxon>
        <taxon>fabids</taxon>
        <taxon>Fabales</taxon>
        <taxon>Fabaceae</taxon>
        <taxon>Papilionoideae</taxon>
        <taxon>50 kb inversion clade</taxon>
        <taxon>dalbergioids sensu lato</taxon>
        <taxon>Dalbergieae</taxon>
        <taxon>Pterocarpus clade</taxon>
        <taxon>Arachis</taxon>
    </lineage>
</organism>
<evidence type="ECO:0000313" key="3">
    <source>
        <dbReference type="Proteomes" id="UP000289738"/>
    </source>
</evidence>
<dbReference type="STRING" id="3818.A0A444Z377"/>
<protein>
    <recommendedName>
        <fullName evidence="4">Protein kinase domain-containing protein</fullName>
    </recommendedName>
</protein>
<proteinExistence type="predicted"/>